<dbReference type="EMBL" id="JAKUDN010000001">
    <property type="protein sequence ID" value="MCP8351777.1"/>
    <property type="molecule type" value="Genomic_DNA"/>
</dbReference>
<dbReference type="Proteomes" id="UP001320768">
    <property type="component" value="Unassembled WGS sequence"/>
</dbReference>
<evidence type="ECO:0000313" key="6">
    <source>
        <dbReference type="EMBL" id="MCP8351777.1"/>
    </source>
</evidence>
<dbReference type="InterPro" id="IPR003742">
    <property type="entry name" value="RlmH-like"/>
</dbReference>
<keyword evidence="5" id="KW-0698">rRNA processing</keyword>
<gene>
    <name evidence="5" type="primary">rlmH</name>
    <name evidence="6" type="ORF">MKS91_00505</name>
</gene>
<organism evidence="6 7">
    <name type="scientific">Candidatus Synchoanobacter obligatus</name>
    <dbReference type="NCBI Taxonomy" id="2919597"/>
    <lineage>
        <taxon>Bacteria</taxon>
        <taxon>Pseudomonadati</taxon>
        <taxon>Pseudomonadota</taxon>
        <taxon>Gammaproteobacteria</taxon>
        <taxon>Candidatus Comchoanobacterales</taxon>
        <taxon>Candidatus Comchoanobacteraceae</taxon>
        <taxon>Candidatus Synchoanobacter</taxon>
    </lineage>
</organism>
<evidence type="ECO:0000256" key="4">
    <source>
        <dbReference type="ARBA" id="ARBA00038303"/>
    </source>
</evidence>
<comment type="similarity">
    <text evidence="4 5">Belongs to the RNA methyltransferase RlmH family.</text>
</comment>
<evidence type="ECO:0000256" key="1">
    <source>
        <dbReference type="ARBA" id="ARBA00022603"/>
    </source>
</evidence>
<dbReference type="PANTHER" id="PTHR33603:SF1">
    <property type="entry name" value="RIBOSOMAL RNA LARGE SUBUNIT METHYLTRANSFERASE H"/>
    <property type="match status" value="1"/>
</dbReference>
<feature type="binding site" evidence="5">
    <location>
        <begin position="120"/>
        <end position="125"/>
    </location>
    <ligand>
        <name>S-adenosyl-L-methionine</name>
        <dbReference type="ChEBI" id="CHEBI:59789"/>
    </ligand>
</feature>
<dbReference type="Gene3D" id="3.40.1280.10">
    <property type="match status" value="1"/>
</dbReference>
<feature type="binding site" evidence="5">
    <location>
        <position position="102"/>
    </location>
    <ligand>
        <name>S-adenosyl-L-methionine</name>
        <dbReference type="ChEBI" id="CHEBI:59789"/>
    </ligand>
</feature>
<dbReference type="EC" id="2.1.1.177" evidence="5"/>
<keyword evidence="1 5" id="KW-0489">Methyltransferase</keyword>
<dbReference type="CDD" id="cd18081">
    <property type="entry name" value="RlmH-like"/>
    <property type="match status" value="1"/>
</dbReference>
<sequence>MSLTIITCSHQGFSWAREAISLYEKRIARFEKIQSIVIKPHKVQRPIAEMMLLDIAQIESKIPKQSTVYLCHERGKHYTSNAFSELLQKDKITAPNITFVIGPAYGLSPDILEKYRQISLSHMTLQHEMAHMLLCEQIYRSITLALNHPYHR</sequence>
<name>A0ABT1L3I3_9GAMM</name>
<evidence type="ECO:0000256" key="3">
    <source>
        <dbReference type="ARBA" id="ARBA00022691"/>
    </source>
</evidence>
<protein>
    <recommendedName>
        <fullName evidence="5">Ribosomal RNA large subunit methyltransferase H</fullName>
        <ecNumber evidence="5">2.1.1.177</ecNumber>
    </recommendedName>
    <alternativeName>
        <fullName evidence="5">23S rRNA (pseudouridine1915-N3)-methyltransferase</fullName>
    </alternativeName>
    <alternativeName>
        <fullName evidence="5">23S rRNA m3Psi1915 methyltransferase</fullName>
    </alternativeName>
    <alternativeName>
        <fullName evidence="5">rRNA (pseudouridine-N3-)-methyltransferase RlmH</fullName>
    </alternativeName>
</protein>
<comment type="subcellular location">
    <subcellularLocation>
        <location evidence="5">Cytoplasm</location>
    </subcellularLocation>
</comment>
<dbReference type="Pfam" id="PF02590">
    <property type="entry name" value="SPOUT_MTase"/>
    <property type="match status" value="1"/>
</dbReference>
<dbReference type="PANTHER" id="PTHR33603">
    <property type="entry name" value="METHYLTRANSFERASE"/>
    <property type="match status" value="1"/>
</dbReference>
<keyword evidence="3 5" id="KW-0949">S-adenosyl-L-methionine</keyword>
<dbReference type="SUPFAM" id="SSF75217">
    <property type="entry name" value="alpha/beta knot"/>
    <property type="match status" value="1"/>
</dbReference>
<evidence type="ECO:0000313" key="7">
    <source>
        <dbReference type="Proteomes" id="UP001320768"/>
    </source>
</evidence>
<reference evidence="6 7" key="1">
    <citation type="journal article" date="2022" name="Nat. Microbiol.">
        <title>The microbiome of a bacterivorous marine choanoflagellate contains a resource-demanding obligate bacterial associate.</title>
        <authorList>
            <person name="Needham D.M."/>
            <person name="Poirier C."/>
            <person name="Bachy C."/>
            <person name="George E.E."/>
            <person name="Wilken S."/>
            <person name="Yung C.C.M."/>
            <person name="Limardo A.J."/>
            <person name="Morando M."/>
            <person name="Sudek L."/>
            <person name="Malmstrom R.R."/>
            <person name="Keeling P.J."/>
            <person name="Santoro A.E."/>
            <person name="Worden A.Z."/>
        </authorList>
    </citation>
    <scope>NUCLEOTIDE SEQUENCE [LARGE SCALE GENOMIC DNA]</scope>
    <source>
        <strain evidence="6 7">Comchoano-2</strain>
    </source>
</reference>
<evidence type="ECO:0000256" key="2">
    <source>
        <dbReference type="ARBA" id="ARBA00022679"/>
    </source>
</evidence>
<keyword evidence="7" id="KW-1185">Reference proteome</keyword>
<dbReference type="HAMAP" id="MF_00658">
    <property type="entry name" value="23SrRNA_methyltr_H"/>
    <property type="match status" value="1"/>
</dbReference>
<comment type="subunit">
    <text evidence="5">Homodimer.</text>
</comment>
<proteinExistence type="inferred from homology"/>
<comment type="function">
    <text evidence="5">Specifically methylates the pseudouridine at position 1915 (m3Psi1915) in 23S rRNA.</text>
</comment>
<feature type="binding site" evidence="5">
    <location>
        <position position="70"/>
    </location>
    <ligand>
        <name>S-adenosyl-L-methionine</name>
        <dbReference type="ChEBI" id="CHEBI:59789"/>
    </ligand>
</feature>
<keyword evidence="2 5" id="KW-0808">Transferase</keyword>
<comment type="caution">
    <text evidence="6">The sequence shown here is derived from an EMBL/GenBank/DDBJ whole genome shotgun (WGS) entry which is preliminary data.</text>
</comment>
<keyword evidence="5" id="KW-0963">Cytoplasm</keyword>
<dbReference type="RefSeq" id="WP_258568891.1">
    <property type="nucleotide sequence ID" value="NZ_JAKUDN010000001.1"/>
</dbReference>
<dbReference type="PIRSF" id="PIRSF004505">
    <property type="entry name" value="MT_bac"/>
    <property type="match status" value="1"/>
</dbReference>
<accession>A0ABT1L3I3</accession>
<evidence type="ECO:0000256" key="5">
    <source>
        <dbReference type="HAMAP-Rule" id="MF_00658"/>
    </source>
</evidence>
<dbReference type="InterPro" id="IPR029028">
    <property type="entry name" value="Alpha/beta_knot_MTases"/>
</dbReference>
<comment type="catalytic activity">
    <reaction evidence="5">
        <text>pseudouridine(1915) in 23S rRNA + S-adenosyl-L-methionine = N(3)-methylpseudouridine(1915) in 23S rRNA + S-adenosyl-L-homocysteine + H(+)</text>
        <dbReference type="Rhea" id="RHEA:42752"/>
        <dbReference type="Rhea" id="RHEA-COMP:10221"/>
        <dbReference type="Rhea" id="RHEA-COMP:10222"/>
        <dbReference type="ChEBI" id="CHEBI:15378"/>
        <dbReference type="ChEBI" id="CHEBI:57856"/>
        <dbReference type="ChEBI" id="CHEBI:59789"/>
        <dbReference type="ChEBI" id="CHEBI:65314"/>
        <dbReference type="ChEBI" id="CHEBI:74486"/>
        <dbReference type="EC" id="2.1.1.177"/>
    </reaction>
</comment>
<dbReference type="InterPro" id="IPR029026">
    <property type="entry name" value="tRNA_m1G_MTases_N"/>
</dbReference>